<accession>A0ABR6NF73</accession>
<proteinExistence type="predicted"/>
<feature type="region of interest" description="Disordered" evidence="1">
    <location>
        <begin position="1"/>
        <end position="20"/>
    </location>
</feature>
<dbReference type="RefSeq" id="WP_184152835.1">
    <property type="nucleotide sequence ID" value="NZ_JACHKA010000001.1"/>
</dbReference>
<gene>
    <name evidence="2" type="ORF">HNP60_001894</name>
</gene>
<dbReference type="EMBL" id="JACHKA010000001">
    <property type="protein sequence ID" value="MBB5985920.1"/>
    <property type="molecule type" value="Genomic_DNA"/>
</dbReference>
<name>A0ABR6NF73_9SPHN</name>
<evidence type="ECO:0000313" key="3">
    <source>
        <dbReference type="Proteomes" id="UP001138540"/>
    </source>
</evidence>
<evidence type="ECO:0000256" key="1">
    <source>
        <dbReference type="SAM" id="MobiDB-lite"/>
    </source>
</evidence>
<dbReference type="Proteomes" id="UP001138540">
    <property type="component" value="Unassembled WGS sequence"/>
</dbReference>
<sequence length="237" mass="26967">MSEFDELLGAGPAEPETRTSRAERMLQEQQRLADVRRAASGQTKISVEEFLLPVSQNFIGRVLHMDPMTVGKRLLNTPVKRHTVGAGRYVYYFHEVLPYLVKPKMDIATYLRSLNPGDLPNSINKSFWEAERIKNQVLQQTGEAWNSMKVLEVLGLVFMTIKDRIPLIKEALREMNISDEAQKKLDEMCDLFQSDLYQALVELPKQRKTYSRIVEIDPGDGPAAGVEWDDDAEDVIG</sequence>
<keyword evidence="3" id="KW-1185">Reference proteome</keyword>
<protein>
    <submittedName>
        <fullName evidence="2">Uncharacterized protein</fullName>
    </submittedName>
</protein>
<evidence type="ECO:0000313" key="2">
    <source>
        <dbReference type="EMBL" id="MBB5985920.1"/>
    </source>
</evidence>
<organism evidence="2 3">
    <name type="scientific">Sphingobium lignivorans</name>
    <dbReference type="NCBI Taxonomy" id="2735886"/>
    <lineage>
        <taxon>Bacteria</taxon>
        <taxon>Pseudomonadati</taxon>
        <taxon>Pseudomonadota</taxon>
        <taxon>Alphaproteobacteria</taxon>
        <taxon>Sphingomonadales</taxon>
        <taxon>Sphingomonadaceae</taxon>
        <taxon>Sphingobium</taxon>
    </lineage>
</organism>
<reference evidence="2 3" key="1">
    <citation type="submission" date="2020-08" db="EMBL/GenBank/DDBJ databases">
        <title>Exploring microbial biodiversity for novel pathways involved in the catabolism of aromatic compounds derived from lignin.</title>
        <authorList>
            <person name="Elkins J."/>
        </authorList>
    </citation>
    <scope>NUCLEOTIDE SEQUENCE [LARGE SCALE GENOMIC DNA]</scope>
    <source>
        <strain evidence="2 3">B1D3A</strain>
    </source>
</reference>
<comment type="caution">
    <text evidence="2">The sequence shown here is derived from an EMBL/GenBank/DDBJ whole genome shotgun (WGS) entry which is preliminary data.</text>
</comment>